<dbReference type="InterPro" id="IPR041367">
    <property type="entry name" value="Znf-CCCH_4"/>
</dbReference>
<dbReference type="GO" id="GO:0008270">
    <property type="term" value="F:zinc ion binding"/>
    <property type="evidence" value="ECO:0007669"/>
    <property type="project" value="UniProtKB-KW"/>
</dbReference>
<feature type="region of interest" description="Disordered" evidence="5">
    <location>
        <begin position="1"/>
        <end position="39"/>
    </location>
</feature>
<sequence length="68" mass="6553">CAQQGFGGGYGEPWPGSDGMKGGSSKGAPSEKGGGKGSSICKFFQQGNCTRGSSCTFSHGESGGGGGD</sequence>
<evidence type="ECO:0000256" key="4">
    <source>
        <dbReference type="PROSITE-ProRule" id="PRU00723"/>
    </source>
</evidence>
<feature type="non-terminal residue" evidence="7">
    <location>
        <position position="1"/>
    </location>
</feature>
<keyword evidence="2 4" id="KW-0863">Zinc-finger</keyword>
<evidence type="ECO:0000259" key="6">
    <source>
        <dbReference type="PROSITE" id="PS50103"/>
    </source>
</evidence>
<organism evidence="7 8">
    <name type="scientific">Polarella glacialis</name>
    <name type="common">Dinoflagellate</name>
    <dbReference type="NCBI Taxonomy" id="89957"/>
    <lineage>
        <taxon>Eukaryota</taxon>
        <taxon>Sar</taxon>
        <taxon>Alveolata</taxon>
        <taxon>Dinophyceae</taxon>
        <taxon>Suessiales</taxon>
        <taxon>Suessiaceae</taxon>
        <taxon>Polarella</taxon>
    </lineage>
</organism>
<comment type="caution">
    <text evidence="7">The sequence shown here is derived from an EMBL/GenBank/DDBJ whole genome shotgun (WGS) entry which is preliminary data.</text>
</comment>
<evidence type="ECO:0000313" key="7">
    <source>
        <dbReference type="EMBL" id="CAE8669516.1"/>
    </source>
</evidence>
<evidence type="ECO:0000313" key="8">
    <source>
        <dbReference type="Proteomes" id="UP000626109"/>
    </source>
</evidence>
<dbReference type="Pfam" id="PF18044">
    <property type="entry name" value="zf-CCCH_4"/>
    <property type="match status" value="1"/>
</dbReference>
<evidence type="ECO:0000256" key="5">
    <source>
        <dbReference type="SAM" id="MobiDB-lite"/>
    </source>
</evidence>
<feature type="domain" description="C3H1-type" evidence="6">
    <location>
        <begin position="35"/>
        <end position="62"/>
    </location>
</feature>
<accession>A0A813J1A9</accession>
<proteinExistence type="predicted"/>
<dbReference type="PROSITE" id="PS50103">
    <property type="entry name" value="ZF_C3H1"/>
    <property type="match status" value="1"/>
</dbReference>
<dbReference type="AlphaFoldDB" id="A0A813J1A9"/>
<name>A0A813J1A9_POLGL</name>
<gene>
    <name evidence="7" type="ORF">PGLA2088_LOCUS17210</name>
</gene>
<dbReference type="Gene3D" id="4.10.1000.10">
    <property type="entry name" value="Zinc finger, CCCH-type"/>
    <property type="match status" value="1"/>
</dbReference>
<dbReference type="SUPFAM" id="SSF90229">
    <property type="entry name" value="CCCH zinc finger"/>
    <property type="match status" value="1"/>
</dbReference>
<dbReference type="EMBL" id="CAJNNW010022610">
    <property type="protein sequence ID" value="CAE8669516.1"/>
    <property type="molecule type" value="Genomic_DNA"/>
</dbReference>
<keyword evidence="3 4" id="KW-0862">Zinc</keyword>
<dbReference type="SMART" id="SM00356">
    <property type="entry name" value="ZnF_C3H1"/>
    <property type="match status" value="1"/>
</dbReference>
<keyword evidence="1 4" id="KW-0479">Metal-binding</keyword>
<feature type="compositionally biased region" description="Gly residues" evidence="5">
    <location>
        <begin position="1"/>
        <end position="11"/>
    </location>
</feature>
<reference evidence="7" key="1">
    <citation type="submission" date="2021-02" db="EMBL/GenBank/DDBJ databases">
        <authorList>
            <person name="Dougan E. K."/>
            <person name="Rhodes N."/>
            <person name="Thang M."/>
            <person name="Chan C."/>
        </authorList>
    </citation>
    <scope>NUCLEOTIDE SEQUENCE</scope>
</reference>
<feature type="non-terminal residue" evidence="7">
    <location>
        <position position="68"/>
    </location>
</feature>
<feature type="zinc finger region" description="C3H1-type" evidence="4">
    <location>
        <begin position="35"/>
        <end position="62"/>
    </location>
</feature>
<dbReference type="InterPro" id="IPR036855">
    <property type="entry name" value="Znf_CCCH_sf"/>
</dbReference>
<dbReference type="InterPro" id="IPR000571">
    <property type="entry name" value="Znf_CCCH"/>
</dbReference>
<dbReference type="Proteomes" id="UP000626109">
    <property type="component" value="Unassembled WGS sequence"/>
</dbReference>
<evidence type="ECO:0000256" key="3">
    <source>
        <dbReference type="ARBA" id="ARBA00022833"/>
    </source>
</evidence>
<evidence type="ECO:0000256" key="2">
    <source>
        <dbReference type="ARBA" id="ARBA00022771"/>
    </source>
</evidence>
<protein>
    <recommendedName>
        <fullName evidence="6">C3H1-type domain-containing protein</fullName>
    </recommendedName>
</protein>
<evidence type="ECO:0000256" key="1">
    <source>
        <dbReference type="ARBA" id="ARBA00022723"/>
    </source>
</evidence>